<protein>
    <submittedName>
        <fullName evidence="3">Addiction module antitoxin, RelB/DinJ family</fullName>
    </submittedName>
</protein>
<evidence type="ECO:0000313" key="4">
    <source>
        <dbReference type="Proteomes" id="UP000009223"/>
    </source>
</evidence>
<dbReference type="Proteomes" id="UP000009223">
    <property type="component" value="Chromosome"/>
</dbReference>
<gene>
    <name evidence="3" type="ordered locus">TREPR_1440</name>
</gene>
<sequence length="88" mass="9823">MAHSSVIQVRLDTELKKDAESLFSDLGLDTPSAIRLFLKKAVAHNGIPFDVIRQDDFYNPHNMAHLKNVLADLNAGKGVQHNLIEDDE</sequence>
<keyword evidence="4" id="KW-1185">Reference proteome</keyword>
<dbReference type="AlphaFoldDB" id="F5YQ59"/>
<dbReference type="EMBL" id="CP001843">
    <property type="protein sequence ID" value="AEF84065.1"/>
    <property type="molecule type" value="Genomic_DNA"/>
</dbReference>
<evidence type="ECO:0000256" key="2">
    <source>
        <dbReference type="ARBA" id="ARBA00022649"/>
    </source>
</evidence>
<dbReference type="NCBIfam" id="TIGR02384">
    <property type="entry name" value="RelB_DinJ"/>
    <property type="match status" value="1"/>
</dbReference>
<dbReference type="HOGENOM" id="CLU_154558_5_2_12"/>
<dbReference type="KEGG" id="tpi:TREPR_1440"/>
<dbReference type="STRING" id="545694.TREPR_1440"/>
<accession>F5YQ59</accession>
<evidence type="ECO:0000313" key="3">
    <source>
        <dbReference type="EMBL" id="AEF84065.1"/>
    </source>
</evidence>
<dbReference type="eggNOG" id="COG3077">
    <property type="taxonomic scope" value="Bacteria"/>
</dbReference>
<comment type="similarity">
    <text evidence="1">Belongs to the RelB/DinJ antitoxin family.</text>
</comment>
<dbReference type="GO" id="GO:0006355">
    <property type="term" value="P:regulation of DNA-templated transcription"/>
    <property type="evidence" value="ECO:0007669"/>
    <property type="project" value="InterPro"/>
</dbReference>
<proteinExistence type="inferred from homology"/>
<dbReference type="Pfam" id="PF04221">
    <property type="entry name" value="RelB"/>
    <property type="match status" value="1"/>
</dbReference>
<dbReference type="OrthoDB" id="9804867at2"/>
<dbReference type="InterPro" id="IPR013321">
    <property type="entry name" value="Arc_rbn_hlx_hlx"/>
</dbReference>
<name>F5YQ59_TREPZ</name>
<organism evidence="3 4">
    <name type="scientific">Treponema primitia (strain ATCC BAA-887 / DSM 12427 / ZAS-2)</name>
    <dbReference type="NCBI Taxonomy" id="545694"/>
    <lineage>
        <taxon>Bacteria</taxon>
        <taxon>Pseudomonadati</taxon>
        <taxon>Spirochaetota</taxon>
        <taxon>Spirochaetia</taxon>
        <taxon>Spirochaetales</taxon>
        <taxon>Treponemataceae</taxon>
        <taxon>Treponema</taxon>
    </lineage>
</organism>
<dbReference type="Gene3D" id="1.10.1220.10">
    <property type="entry name" value="Met repressor-like"/>
    <property type="match status" value="1"/>
</dbReference>
<reference evidence="4" key="1">
    <citation type="submission" date="2009-12" db="EMBL/GenBank/DDBJ databases">
        <title>Complete sequence of Treponema primitia strain ZAS-2.</title>
        <authorList>
            <person name="Tetu S.G."/>
            <person name="Matson E."/>
            <person name="Ren Q."/>
            <person name="Seshadri R."/>
            <person name="Elbourne L."/>
            <person name="Hassan K.A."/>
            <person name="Durkin A."/>
            <person name="Radune D."/>
            <person name="Mohamoud Y."/>
            <person name="Shay R."/>
            <person name="Jin S."/>
            <person name="Zhang X."/>
            <person name="Lucey K."/>
            <person name="Ballor N.R."/>
            <person name="Ottesen E."/>
            <person name="Rosenthal R."/>
            <person name="Allen A."/>
            <person name="Leadbetter J.R."/>
            <person name="Paulsen I.T."/>
        </authorList>
    </citation>
    <scope>NUCLEOTIDE SEQUENCE [LARGE SCALE GENOMIC DNA]</scope>
    <source>
        <strain evidence="4">ATCC BAA-887 / DSM 12427 / ZAS-2</strain>
    </source>
</reference>
<reference evidence="3 4" key="2">
    <citation type="journal article" date="2011" name="ISME J.">
        <title>RNA-seq reveals cooperative metabolic interactions between two termite-gut spirochete species in co-culture.</title>
        <authorList>
            <person name="Rosenthal A.Z."/>
            <person name="Matson E.G."/>
            <person name="Eldar A."/>
            <person name="Leadbetter J.R."/>
        </authorList>
    </citation>
    <scope>NUCLEOTIDE SEQUENCE [LARGE SCALE GENOMIC DNA]</scope>
    <source>
        <strain evidence="4">ATCC BAA-887 / DSM 12427 / ZAS-2</strain>
    </source>
</reference>
<dbReference type="InterPro" id="IPR007337">
    <property type="entry name" value="RelB/DinJ"/>
</dbReference>
<dbReference type="PANTHER" id="PTHR38781">
    <property type="entry name" value="ANTITOXIN DINJ-RELATED"/>
    <property type="match status" value="1"/>
</dbReference>
<evidence type="ECO:0000256" key="1">
    <source>
        <dbReference type="ARBA" id="ARBA00010562"/>
    </source>
</evidence>
<dbReference type="RefSeq" id="WP_015708661.1">
    <property type="nucleotide sequence ID" value="NC_015578.1"/>
</dbReference>
<keyword evidence="2" id="KW-1277">Toxin-antitoxin system</keyword>
<dbReference type="GO" id="GO:0006351">
    <property type="term" value="P:DNA-templated transcription"/>
    <property type="evidence" value="ECO:0007669"/>
    <property type="project" value="TreeGrafter"/>
</dbReference>
<dbReference type="PANTHER" id="PTHR38781:SF1">
    <property type="entry name" value="ANTITOXIN DINJ-RELATED"/>
    <property type="match status" value="1"/>
</dbReference>